<evidence type="ECO:0000256" key="2">
    <source>
        <dbReference type="ARBA" id="ARBA00012438"/>
    </source>
</evidence>
<keyword evidence="6" id="KW-0812">Transmembrane</keyword>
<dbReference type="InterPro" id="IPR003661">
    <property type="entry name" value="HisK_dim/P_dom"/>
</dbReference>
<dbReference type="Gene3D" id="3.30.450.20">
    <property type="entry name" value="PAS domain"/>
    <property type="match status" value="1"/>
</dbReference>
<evidence type="ECO:0000256" key="3">
    <source>
        <dbReference type="ARBA" id="ARBA00022553"/>
    </source>
</evidence>
<dbReference type="InterPro" id="IPR036890">
    <property type="entry name" value="HATPase_C_sf"/>
</dbReference>
<evidence type="ECO:0000313" key="10">
    <source>
        <dbReference type="EMBL" id="MEA9356936.1"/>
    </source>
</evidence>
<evidence type="ECO:0000256" key="6">
    <source>
        <dbReference type="SAM" id="Phobius"/>
    </source>
</evidence>
<dbReference type="CDD" id="cd16922">
    <property type="entry name" value="HATPase_EvgS-ArcB-TorS-like"/>
    <property type="match status" value="1"/>
</dbReference>
<dbReference type="InterPro" id="IPR005467">
    <property type="entry name" value="His_kinase_dom"/>
</dbReference>
<dbReference type="CDD" id="cd00082">
    <property type="entry name" value="HisKA"/>
    <property type="match status" value="1"/>
</dbReference>
<dbReference type="PROSITE" id="PS50110">
    <property type="entry name" value="RESPONSE_REGULATORY"/>
    <property type="match status" value="1"/>
</dbReference>
<dbReference type="PANTHER" id="PTHR45339">
    <property type="entry name" value="HYBRID SIGNAL TRANSDUCTION HISTIDINE KINASE J"/>
    <property type="match status" value="1"/>
</dbReference>
<dbReference type="NCBIfam" id="TIGR00229">
    <property type="entry name" value="sensory_box"/>
    <property type="match status" value="1"/>
</dbReference>
<dbReference type="PANTHER" id="PTHR45339:SF5">
    <property type="entry name" value="HISTIDINE KINASE"/>
    <property type="match status" value="1"/>
</dbReference>
<feature type="modified residue" description="Phosphohistidine" evidence="4">
    <location>
        <position position="758"/>
    </location>
</feature>
<evidence type="ECO:0000313" key="11">
    <source>
        <dbReference type="Proteomes" id="UP001302274"/>
    </source>
</evidence>
<dbReference type="Pfam" id="PF00512">
    <property type="entry name" value="HisKA"/>
    <property type="match status" value="1"/>
</dbReference>
<dbReference type="InterPro" id="IPR007891">
    <property type="entry name" value="CHASE3"/>
</dbReference>
<feature type="transmembrane region" description="Helical" evidence="6">
    <location>
        <begin position="174"/>
        <end position="195"/>
    </location>
</feature>
<dbReference type="InterPro" id="IPR001789">
    <property type="entry name" value="Sig_transdc_resp-reg_receiver"/>
</dbReference>
<evidence type="ECO:0000259" key="8">
    <source>
        <dbReference type="PROSITE" id="PS50110"/>
    </source>
</evidence>
<gene>
    <name evidence="10" type="ORF">SHI21_11995</name>
</gene>
<dbReference type="SUPFAM" id="SSF47384">
    <property type="entry name" value="Homodimeric domain of signal transducing histidine kinase"/>
    <property type="match status" value="1"/>
</dbReference>
<dbReference type="PROSITE" id="PS50894">
    <property type="entry name" value="HPT"/>
    <property type="match status" value="1"/>
</dbReference>
<evidence type="ECO:0000256" key="4">
    <source>
        <dbReference type="PROSITE-ProRule" id="PRU00110"/>
    </source>
</evidence>
<dbReference type="PRINTS" id="PR00344">
    <property type="entry name" value="BCTRLSENSOR"/>
</dbReference>
<dbReference type="InterPro" id="IPR003594">
    <property type="entry name" value="HATPase_dom"/>
</dbReference>
<sequence>MNRIKTVGTVFGFALIVLVTVQYGLISSNLNYTKTMQEVHRNSQKVNQLYVVFGLLLDIETSSRGFLLTGEDIFLNVQSEAQRKLPRELERLDNYLLPEEYNQLTELISKRIAYADSLNLKRMNKQVITFYDITVGNGMMDNIRMEVARLTARGENSINEQNGLVKSSSRGMMALMMAGALFSLVVVVGSAYFVYNELKERLKAQKELNVALATSEAVTENVGQGVVVGDVNGKVIFANQIALAVRKMTIDEMKSKSLEELFESAEIDPTYLKQLLRTDKTVVETIVTTSTGTKRTVKVNFSPLIVNGVLGGVVVAYVDITAEAESISELKTGKEVALSATKAKSDFLAKMSHEIRTPLNAILGVGEIMALTKLSDEQKKCMEIYQRSSLTLINLVNDILDLSKIEAGKIELNNIPFSLKNLVDTCTSIMDFRASQKGLLFKSRLMSNYDHMIGDEGRIRQIVINLLGNAIKFTEQGSIILSVTCIDRGTSQKELLISVKDTGRGIAQENQNKLFSNYSQENNKIASEFGGTGLGLSLSKELANLMGGDIIVKSELGKGSEFILNCFVDSAMGEFENEATPKGSVNKNLKILLVDDNPENRFIVKKFLDESEVIVSEANDGVEAVEAYTKNKYDIIFMDINMPNKDGIEATKDIRAMEKEKNLPHTIIIALSANALSKEYDRAMEVGCDDYLTKPIARGRLLAAVEKWQGVEVRRDDTVDEAIKAAIPGYLENRRKDIEKLKNAFDIKELKAIGKIAHNIAGTAESYGQNELGRVAFLLDQAVAELNWQDIEKHIVEMEKLAKG</sequence>
<keyword evidence="3 5" id="KW-0597">Phosphoprotein</keyword>
<dbReference type="InterPro" id="IPR036097">
    <property type="entry name" value="HisK_dim/P_sf"/>
</dbReference>
<dbReference type="PROSITE" id="PS50109">
    <property type="entry name" value="HIS_KIN"/>
    <property type="match status" value="1"/>
</dbReference>
<dbReference type="Pfam" id="PF13426">
    <property type="entry name" value="PAS_9"/>
    <property type="match status" value="1"/>
</dbReference>
<dbReference type="RefSeq" id="WP_323576830.1">
    <property type="nucleotide sequence ID" value="NZ_JAYGJQ010000002.1"/>
</dbReference>
<dbReference type="SMART" id="SM00387">
    <property type="entry name" value="HATPase_c"/>
    <property type="match status" value="1"/>
</dbReference>
<keyword evidence="6" id="KW-0472">Membrane</keyword>
<proteinExistence type="predicted"/>
<dbReference type="Gene3D" id="3.30.565.10">
    <property type="entry name" value="Histidine kinase-like ATPase, C-terminal domain"/>
    <property type="match status" value="1"/>
</dbReference>
<accession>A0ABU5VV50</accession>
<keyword evidence="6" id="KW-1133">Transmembrane helix</keyword>
<dbReference type="InterPro" id="IPR035965">
    <property type="entry name" value="PAS-like_dom_sf"/>
</dbReference>
<dbReference type="SMART" id="SM00448">
    <property type="entry name" value="REC"/>
    <property type="match status" value="1"/>
</dbReference>
<dbReference type="Gene3D" id="3.40.50.2300">
    <property type="match status" value="1"/>
</dbReference>
<reference evidence="10 11" key="1">
    <citation type="submission" date="2023-11" db="EMBL/GenBank/DDBJ databases">
        <title>A Novel Polar Bacteriovorax (B. antarcticus) Isolated from the Biocrust in Antarctica.</title>
        <authorList>
            <person name="Mun W."/>
            <person name="Choi S.Y."/>
            <person name="Mitchell R.J."/>
        </authorList>
    </citation>
    <scope>NUCLEOTIDE SEQUENCE [LARGE SCALE GENOMIC DNA]</scope>
    <source>
        <strain evidence="10 11">PP10</strain>
    </source>
</reference>
<evidence type="ECO:0000256" key="1">
    <source>
        <dbReference type="ARBA" id="ARBA00000085"/>
    </source>
</evidence>
<dbReference type="Gene3D" id="1.20.120.160">
    <property type="entry name" value="HPT domain"/>
    <property type="match status" value="1"/>
</dbReference>
<protein>
    <recommendedName>
        <fullName evidence="2">histidine kinase</fullName>
        <ecNumber evidence="2">2.7.13.3</ecNumber>
    </recommendedName>
</protein>
<dbReference type="InterPro" id="IPR011006">
    <property type="entry name" value="CheY-like_superfamily"/>
</dbReference>
<feature type="domain" description="HPt" evidence="9">
    <location>
        <begin position="719"/>
        <end position="804"/>
    </location>
</feature>
<dbReference type="SUPFAM" id="SSF47226">
    <property type="entry name" value="Histidine-containing phosphotransfer domain, HPT domain"/>
    <property type="match status" value="1"/>
</dbReference>
<dbReference type="Pfam" id="PF00072">
    <property type="entry name" value="Response_reg"/>
    <property type="match status" value="1"/>
</dbReference>
<dbReference type="Gene3D" id="1.10.287.130">
    <property type="match status" value="1"/>
</dbReference>
<dbReference type="InterPro" id="IPR000014">
    <property type="entry name" value="PAS"/>
</dbReference>
<keyword evidence="11" id="KW-1185">Reference proteome</keyword>
<comment type="catalytic activity">
    <reaction evidence="1">
        <text>ATP + protein L-histidine = ADP + protein N-phospho-L-histidine.</text>
        <dbReference type="EC" id="2.7.13.3"/>
    </reaction>
</comment>
<feature type="modified residue" description="4-aspartylphosphate" evidence="5">
    <location>
        <position position="639"/>
    </location>
</feature>
<feature type="transmembrane region" description="Helical" evidence="6">
    <location>
        <begin position="6"/>
        <end position="26"/>
    </location>
</feature>
<dbReference type="Pfam" id="PF05227">
    <property type="entry name" value="CHASE3"/>
    <property type="match status" value="1"/>
</dbReference>
<dbReference type="InterPro" id="IPR036641">
    <property type="entry name" value="HPT_dom_sf"/>
</dbReference>
<dbReference type="Proteomes" id="UP001302274">
    <property type="component" value="Unassembled WGS sequence"/>
</dbReference>
<evidence type="ECO:0000256" key="5">
    <source>
        <dbReference type="PROSITE-ProRule" id="PRU00169"/>
    </source>
</evidence>
<evidence type="ECO:0000259" key="9">
    <source>
        <dbReference type="PROSITE" id="PS50894"/>
    </source>
</evidence>
<organism evidence="10 11">
    <name type="scientific">Bacteriovorax antarcticus</name>
    <dbReference type="NCBI Taxonomy" id="3088717"/>
    <lineage>
        <taxon>Bacteria</taxon>
        <taxon>Pseudomonadati</taxon>
        <taxon>Bdellovibrionota</taxon>
        <taxon>Bacteriovoracia</taxon>
        <taxon>Bacteriovoracales</taxon>
        <taxon>Bacteriovoracaceae</taxon>
        <taxon>Bacteriovorax</taxon>
    </lineage>
</organism>
<dbReference type="SUPFAM" id="SSF55874">
    <property type="entry name" value="ATPase domain of HSP90 chaperone/DNA topoisomerase II/histidine kinase"/>
    <property type="match status" value="1"/>
</dbReference>
<dbReference type="InterPro" id="IPR008207">
    <property type="entry name" value="Sig_transdc_His_kin_Hpt_dom"/>
</dbReference>
<evidence type="ECO:0000259" key="7">
    <source>
        <dbReference type="PROSITE" id="PS50109"/>
    </source>
</evidence>
<comment type="caution">
    <text evidence="10">The sequence shown here is derived from an EMBL/GenBank/DDBJ whole genome shotgun (WGS) entry which is preliminary data.</text>
</comment>
<feature type="domain" description="Response regulatory" evidence="8">
    <location>
        <begin position="590"/>
        <end position="709"/>
    </location>
</feature>
<dbReference type="CDD" id="cd17546">
    <property type="entry name" value="REC_hyHK_CKI1_RcsC-like"/>
    <property type="match status" value="1"/>
</dbReference>
<feature type="domain" description="Histidine kinase" evidence="7">
    <location>
        <begin position="350"/>
        <end position="570"/>
    </location>
</feature>
<dbReference type="EMBL" id="JAYGJQ010000002">
    <property type="protein sequence ID" value="MEA9356936.1"/>
    <property type="molecule type" value="Genomic_DNA"/>
</dbReference>
<dbReference type="EC" id="2.7.13.3" evidence="2"/>
<dbReference type="SMART" id="SM00388">
    <property type="entry name" value="HisKA"/>
    <property type="match status" value="1"/>
</dbReference>
<dbReference type="Pfam" id="PF02518">
    <property type="entry name" value="HATPase_c"/>
    <property type="match status" value="1"/>
</dbReference>
<dbReference type="SUPFAM" id="SSF52172">
    <property type="entry name" value="CheY-like"/>
    <property type="match status" value="1"/>
</dbReference>
<dbReference type="InterPro" id="IPR004358">
    <property type="entry name" value="Sig_transdc_His_kin-like_C"/>
</dbReference>
<name>A0ABU5VV50_9BACT</name>
<dbReference type="SUPFAM" id="SSF55785">
    <property type="entry name" value="PYP-like sensor domain (PAS domain)"/>
    <property type="match status" value="1"/>
</dbReference>